<dbReference type="RefSeq" id="WP_132687333.1">
    <property type="nucleotide sequence ID" value="NZ_SKBU01000002.1"/>
</dbReference>
<dbReference type="OrthoDB" id="66275at2"/>
<sequence length="198" mass="20659">MSRKDFLKLGAAGVAGAILFAGAGRALARPRGSSLMEEFRAAARQYNVPVELLMAMGWVNTRWEMPPPHVSEYEPGNLHGTGIYGIMALVQNPSADTLGEASRLTGIPEETLKRDRAANIMGGAALLARARAAKHTPEPTPQARALSAVEGGPAYDAIAGVGGGELYRQQVADALRSGVSATTLAGERLTLPSQAGVL</sequence>
<evidence type="ECO:0000313" key="2">
    <source>
        <dbReference type="Proteomes" id="UP000295244"/>
    </source>
</evidence>
<accession>A0A4R1BS81</accession>
<dbReference type="InterPro" id="IPR006311">
    <property type="entry name" value="TAT_signal"/>
</dbReference>
<organism evidence="1 2">
    <name type="scientific">Rubrobacter taiwanensis</name>
    <dbReference type="NCBI Taxonomy" id="185139"/>
    <lineage>
        <taxon>Bacteria</taxon>
        <taxon>Bacillati</taxon>
        <taxon>Actinomycetota</taxon>
        <taxon>Rubrobacteria</taxon>
        <taxon>Rubrobacterales</taxon>
        <taxon>Rubrobacteraceae</taxon>
        <taxon>Rubrobacter</taxon>
    </lineage>
</organism>
<evidence type="ECO:0000313" key="1">
    <source>
        <dbReference type="EMBL" id="TCJ20620.1"/>
    </source>
</evidence>
<evidence type="ECO:0008006" key="3">
    <source>
        <dbReference type="Google" id="ProtNLM"/>
    </source>
</evidence>
<comment type="caution">
    <text evidence="1">The sequence shown here is derived from an EMBL/GenBank/DDBJ whole genome shotgun (WGS) entry which is preliminary data.</text>
</comment>
<dbReference type="EMBL" id="SKBU01000002">
    <property type="protein sequence ID" value="TCJ20620.1"/>
    <property type="molecule type" value="Genomic_DNA"/>
</dbReference>
<dbReference type="AlphaFoldDB" id="A0A4R1BS81"/>
<proteinExistence type="predicted"/>
<keyword evidence="2" id="KW-1185">Reference proteome</keyword>
<protein>
    <recommendedName>
        <fullName evidence="3">Lytic transglycosylase domain-containing protein</fullName>
    </recommendedName>
</protein>
<reference evidence="1 2" key="1">
    <citation type="submission" date="2019-03" db="EMBL/GenBank/DDBJ databases">
        <title>Whole genome sequence of a novel Rubrobacter taiwanensis strain, isolated from Yellowstone National Park.</title>
        <authorList>
            <person name="Freed S."/>
            <person name="Ramaley R.F."/>
            <person name="Kyndt J.A."/>
        </authorList>
    </citation>
    <scope>NUCLEOTIDE SEQUENCE [LARGE SCALE GENOMIC DNA]</scope>
    <source>
        <strain evidence="1 2">Yellowstone</strain>
    </source>
</reference>
<dbReference type="Gene3D" id="1.10.530.10">
    <property type="match status" value="1"/>
</dbReference>
<gene>
    <name evidence="1" type="ORF">E0L93_00995</name>
</gene>
<dbReference type="PROSITE" id="PS51318">
    <property type="entry name" value="TAT"/>
    <property type="match status" value="1"/>
</dbReference>
<name>A0A4R1BS81_9ACTN</name>
<dbReference type="Proteomes" id="UP000295244">
    <property type="component" value="Unassembled WGS sequence"/>
</dbReference>